<evidence type="ECO:0000313" key="6">
    <source>
        <dbReference type="EMBL" id="VGO19987.1"/>
    </source>
</evidence>
<dbReference type="Pfam" id="PF01047">
    <property type="entry name" value="MarR"/>
    <property type="match status" value="1"/>
</dbReference>
<organism evidence="6 7">
    <name type="scientific">Pontiella sulfatireligans</name>
    <dbReference type="NCBI Taxonomy" id="2750658"/>
    <lineage>
        <taxon>Bacteria</taxon>
        <taxon>Pseudomonadati</taxon>
        <taxon>Kiritimatiellota</taxon>
        <taxon>Kiritimatiellia</taxon>
        <taxon>Kiritimatiellales</taxon>
        <taxon>Pontiellaceae</taxon>
        <taxon>Pontiella</taxon>
    </lineage>
</organism>
<dbReference type="PROSITE" id="PS50995">
    <property type="entry name" value="HTH_MARR_2"/>
    <property type="match status" value="1"/>
</dbReference>
<dbReference type="SUPFAM" id="SSF46785">
    <property type="entry name" value="Winged helix' DNA-binding domain"/>
    <property type="match status" value="1"/>
</dbReference>
<keyword evidence="7" id="KW-1185">Reference proteome</keyword>
<evidence type="ECO:0000313" key="7">
    <source>
        <dbReference type="Proteomes" id="UP000346198"/>
    </source>
</evidence>
<feature type="region of interest" description="Disordered" evidence="4">
    <location>
        <begin position="141"/>
        <end position="165"/>
    </location>
</feature>
<evidence type="ECO:0000259" key="5">
    <source>
        <dbReference type="PROSITE" id="PS50995"/>
    </source>
</evidence>
<dbReference type="AlphaFoldDB" id="A0A6C2UKP7"/>
<sequence>MKKTLLHILMHNGRLLERAIEEELAASGLHHGQGRILMNIQRASGITQADLARQMDVKPSTITNMLKPLEQKKLIKRKIDPKTNRAQLVSLTPAGAVACIKIQGAWDHVETRLQKKLPQDGQAGLFQGLETILTTLGGTLPTTGKAERGKAHANKDKATAAITPA</sequence>
<proteinExistence type="predicted"/>
<dbReference type="SMART" id="SM00347">
    <property type="entry name" value="HTH_MARR"/>
    <property type="match status" value="1"/>
</dbReference>
<name>A0A6C2UKP7_9BACT</name>
<keyword evidence="1" id="KW-0805">Transcription regulation</keyword>
<feature type="compositionally biased region" description="Basic and acidic residues" evidence="4">
    <location>
        <begin position="145"/>
        <end position="158"/>
    </location>
</feature>
<protein>
    <recommendedName>
        <fullName evidence="5">HTH marR-type domain-containing protein</fullName>
    </recommendedName>
</protein>
<evidence type="ECO:0000256" key="4">
    <source>
        <dbReference type="SAM" id="MobiDB-lite"/>
    </source>
</evidence>
<dbReference type="Gene3D" id="1.10.10.10">
    <property type="entry name" value="Winged helix-like DNA-binding domain superfamily/Winged helix DNA-binding domain"/>
    <property type="match status" value="1"/>
</dbReference>
<keyword evidence="2" id="KW-0238">DNA-binding</keyword>
<dbReference type="GO" id="GO:0003700">
    <property type="term" value="F:DNA-binding transcription factor activity"/>
    <property type="evidence" value="ECO:0007669"/>
    <property type="project" value="InterPro"/>
</dbReference>
<gene>
    <name evidence="6" type="ORF">SCARR_02047</name>
</gene>
<dbReference type="RefSeq" id="WP_136061443.1">
    <property type="nucleotide sequence ID" value="NZ_CAAHFH010000001.1"/>
</dbReference>
<keyword evidence="3" id="KW-0804">Transcription</keyword>
<reference evidence="6 7" key="1">
    <citation type="submission" date="2019-04" db="EMBL/GenBank/DDBJ databases">
        <authorList>
            <person name="Van Vliet M D."/>
        </authorList>
    </citation>
    <scope>NUCLEOTIDE SEQUENCE [LARGE SCALE GENOMIC DNA]</scope>
    <source>
        <strain evidence="6 7">F21</strain>
    </source>
</reference>
<accession>A0A6C2UKP7</accession>
<dbReference type="PANTHER" id="PTHR42756">
    <property type="entry name" value="TRANSCRIPTIONAL REGULATOR, MARR"/>
    <property type="match status" value="1"/>
</dbReference>
<dbReference type="GO" id="GO:0003677">
    <property type="term" value="F:DNA binding"/>
    <property type="evidence" value="ECO:0007669"/>
    <property type="project" value="UniProtKB-KW"/>
</dbReference>
<dbReference type="EMBL" id="CAAHFH010000001">
    <property type="protein sequence ID" value="VGO19987.1"/>
    <property type="molecule type" value="Genomic_DNA"/>
</dbReference>
<evidence type="ECO:0000256" key="2">
    <source>
        <dbReference type="ARBA" id="ARBA00023125"/>
    </source>
</evidence>
<dbReference type="InterPro" id="IPR036390">
    <property type="entry name" value="WH_DNA-bd_sf"/>
</dbReference>
<dbReference type="InterPro" id="IPR000835">
    <property type="entry name" value="HTH_MarR-typ"/>
</dbReference>
<evidence type="ECO:0000256" key="3">
    <source>
        <dbReference type="ARBA" id="ARBA00023163"/>
    </source>
</evidence>
<dbReference type="InterPro" id="IPR036388">
    <property type="entry name" value="WH-like_DNA-bd_sf"/>
</dbReference>
<dbReference type="Proteomes" id="UP000346198">
    <property type="component" value="Unassembled WGS sequence"/>
</dbReference>
<evidence type="ECO:0000256" key="1">
    <source>
        <dbReference type="ARBA" id="ARBA00023015"/>
    </source>
</evidence>
<dbReference type="PANTHER" id="PTHR42756:SF1">
    <property type="entry name" value="TRANSCRIPTIONAL REPRESSOR OF EMRAB OPERON"/>
    <property type="match status" value="1"/>
</dbReference>
<feature type="domain" description="HTH marR-type" evidence="5">
    <location>
        <begin position="2"/>
        <end position="134"/>
    </location>
</feature>